<accession>A0A0C3FJU7</accession>
<evidence type="ECO:0000259" key="3">
    <source>
        <dbReference type="Pfam" id="PF01370"/>
    </source>
</evidence>
<dbReference type="STRING" id="765440.A0A0C3FJU7"/>
<comment type="similarity">
    <text evidence="2">Belongs to the NAD(P)-dependent epimerase/dehydratase family. Dihydroflavonol-4-reductase subfamily.</text>
</comment>
<dbReference type="Proteomes" id="UP000054166">
    <property type="component" value="Unassembled WGS sequence"/>
</dbReference>
<name>A0A0C3FJU7_PILCF</name>
<dbReference type="SMR" id="A0A0C3FJU7"/>
<dbReference type="FunFam" id="3.40.50.720:FF:000426">
    <property type="entry name" value="Aldehyde reductase 2"/>
    <property type="match status" value="1"/>
</dbReference>
<reference evidence="4 5" key="1">
    <citation type="submission" date="2014-04" db="EMBL/GenBank/DDBJ databases">
        <authorList>
            <consortium name="DOE Joint Genome Institute"/>
            <person name="Kuo A."/>
            <person name="Tarkka M."/>
            <person name="Buscot F."/>
            <person name="Kohler A."/>
            <person name="Nagy L.G."/>
            <person name="Floudas D."/>
            <person name="Copeland A."/>
            <person name="Barry K.W."/>
            <person name="Cichocki N."/>
            <person name="Veneault-Fourrey C."/>
            <person name="LaButti K."/>
            <person name="Lindquist E.A."/>
            <person name="Lipzen A."/>
            <person name="Lundell T."/>
            <person name="Morin E."/>
            <person name="Murat C."/>
            <person name="Sun H."/>
            <person name="Tunlid A."/>
            <person name="Henrissat B."/>
            <person name="Grigoriev I.V."/>
            <person name="Hibbett D.S."/>
            <person name="Martin F."/>
            <person name="Nordberg H.P."/>
            <person name="Cantor M.N."/>
            <person name="Hua S.X."/>
        </authorList>
    </citation>
    <scope>NUCLEOTIDE SEQUENCE [LARGE SCALE GENOMIC DNA]</scope>
    <source>
        <strain evidence="4 5">F 1598</strain>
    </source>
</reference>
<organism evidence="4 5">
    <name type="scientific">Piloderma croceum (strain F 1598)</name>
    <dbReference type="NCBI Taxonomy" id="765440"/>
    <lineage>
        <taxon>Eukaryota</taxon>
        <taxon>Fungi</taxon>
        <taxon>Dikarya</taxon>
        <taxon>Basidiomycota</taxon>
        <taxon>Agaricomycotina</taxon>
        <taxon>Agaricomycetes</taxon>
        <taxon>Agaricomycetidae</taxon>
        <taxon>Atheliales</taxon>
        <taxon>Atheliaceae</taxon>
        <taxon>Piloderma</taxon>
    </lineage>
</organism>
<feature type="domain" description="NAD-dependent epimerase/dehydratase" evidence="3">
    <location>
        <begin position="14"/>
        <end position="212"/>
    </location>
</feature>
<evidence type="ECO:0000256" key="1">
    <source>
        <dbReference type="ARBA" id="ARBA00023002"/>
    </source>
</evidence>
<gene>
    <name evidence="4" type="ORF">PILCRDRAFT_822666</name>
</gene>
<protein>
    <recommendedName>
        <fullName evidence="3">NAD-dependent epimerase/dehydratase domain-containing protein</fullName>
    </recommendedName>
</protein>
<evidence type="ECO:0000256" key="2">
    <source>
        <dbReference type="ARBA" id="ARBA00023445"/>
    </source>
</evidence>
<dbReference type="EMBL" id="KN833005">
    <property type="protein sequence ID" value="KIM80149.1"/>
    <property type="molecule type" value="Genomic_DNA"/>
</dbReference>
<dbReference type="PANTHER" id="PTHR10366:SF562">
    <property type="entry name" value="ALDEHYDE REDUCTASE II (AFU_ORTHOLOGUE AFUA_1G11360)"/>
    <property type="match status" value="1"/>
</dbReference>
<sequence length="335" mass="36524">MSTPDKVIPKGSLVLVTGANGFIGTHVVEAFLVAGYKVRGTVRSVNKILALQSRWEKKYGVGTFEVAVVEDYTKDGAFDDAMKGVSGVAHAAGDLSFSPVPSEVIDPMVKNVILVLKAATAQPTIKHFVLTSSSYACFFPRPNVELDVGEHMWNEESVEKAYSLAETDPLKPWHVYAASKVLIEKAAWKFMKEEQPAFSMNTIMPNATFGPILDLAQVTSTAGMLKGLFEGNWAAFSGILPQWCVDVRDVGRLHVLAMTSPSLSAGGVRIYTAAEPFNTNDVLQLLRKLYPKKTFLPDVEGLGRDITRVDNKRGGALLGGWIKFEESIKANTENL</sequence>
<evidence type="ECO:0000313" key="5">
    <source>
        <dbReference type="Proteomes" id="UP000054166"/>
    </source>
</evidence>
<dbReference type="PANTHER" id="PTHR10366">
    <property type="entry name" value="NAD DEPENDENT EPIMERASE/DEHYDRATASE"/>
    <property type="match status" value="1"/>
</dbReference>
<dbReference type="InParanoid" id="A0A0C3FJU7"/>
<dbReference type="Pfam" id="PF01370">
    <property type="entry name" value="Epimerase"/>
    <property type="match status" value="1"/>
</dbReference>
<reference evidence="5" key="2">
    <citation type="submission" date="2015-01" db="EMBL/GenBank/DDBJ databases">
        <title>Evolutionary Origins and Diversification of the Mycorrhizal Mutualists.</title>
        <authorList>
            <consortium name="DOE Joint Genome Institute"/>
            <consortium name="Mycorrhizal Genomics Consortium"/>
            <person name="Kohler A."/>
            <person name="Kuo A."/>
            <person name="Nagy L.G."/>
            <person name="Floudas D."/>
            <person name="Copeland A."/>
            <person name="Barry K.W."/>
            <person name="Cichocki N."/>
            <person name="Veneault-Fourrey C."/>
            <person name="LaButti K."/>
            <person name="Lindquist E.A."/>
            <person name="Lipzen A."/>
            <person name="Lundell T."/>
            <person name="Morin E."/>
            <person name="Murat C."/>
            <person name="Riley R."/>
            <person name="Ohm R."/>
            <person name="Sun H."/>
            <person name="Tunlid A."/>
            <person name="Henrissat B."/>
            <person name="Grigoriev I.V."/>
            <person name="Hibbett D.S."/>
            <person name="Martin F."/>
        </authorList>
    </citation>
    <scope>NUCLEOTIDE SEQUENCE [LARGE SCALE GENOMIC DNA]</scope>
    <source>
        <strain evidence="5">F 1598</strain>
    </source>
</reference>
<dbReference type="HOGENOM" id="CLU_007383_9_2_1"/>
<dbReference type="SUPFAM" id="SSF51735">
    <property type="entry name" value="NAD(P)-binding Rossmann-fold domains"/>
    <property type="match status" value="1"/>
</dbReference>
<dbReference type="GO" id="GO:0016616">
    <property type="term" value="F:oxidoreductase activity, acting on the CH-OH group of donors, NAD or NADP as acceptor"/>
    <property type="evidence" value="ECO:0007669"/>
    <property type="project" value="TreeGrafter"/>
</dbReference>
<dbReference type="InterPro" id="IPR050425">
    <property type="entry name" value="NAD(P)_dehydrat-like"/>
</dbReference>
<dbReference type="InterPro" id="IPR001509">
    <property type="entry name" value="Epimerase_deHydtase"/>
</dbReference>
<dbReference type="AlphaFoldDB" id="A0A0C3FJU7"/>
<keyword evidence="1" id="KW-0560">Oxidoreductase</keyword>
<keyword evidence="5" id="KW-1185">Reference proteome</keyword>
<dbReference type="Gene3D" id="3.40.50.720">
    <property type="entry name" value="NAD(P)-binding Rossmann-like Domain"/>
    <property type="match status" value="1"/>
</dbReference>
<dbReference type="OrthoDB" id="2735536at2759"/>
<evidence type="ECO:0000313" key="4">
    <source>
        <dbReference type="EMBL" id="KIM80149.1"/>
    </source>
</evidence>
<dbReference type="InterPro" id="IPR036291">
    <property type="entry name" value="NAD(P)-bd_dom_sf"/>
</dbReference>
<proteinExistence type="inferred from homology"/>